<accession>A0A9W8HRU3</accession>
<dbReference type="PANTHER" id="PTHR23346">
    <property type="entry name" value="TRANSLATIONAL ACTIVATOR GCN1-RELATED"/>
    <property type="match status" value="1"/>
</dbReference>
<dbReference type="GO" id="GO:0000502">
    <property type="term" value="C:proteasome complex"/>
    <property type="evidence" value="ECO:0007669"/>
    <property type="project" value="UniProtKB-KW"/>
</dbReference>
<proteinExistence type="predicted"/>
<comment type="subcellular location">
    <subcellularLocation>
        <location evidence="1">Cytoplasm</location>
    </subcellularLocation>
</comment>
<sequence length="1019" mass="109930">MFEAFATESTGVRLSIQEGLLAMLPAYDARKMAGMVREQLLALLQRQLESPIYQARYCALRYAISVFPFAEINARWLCMLGLADTRPEIQQLARSGLAMKPSTILGHSSELPDLREAIVFIRQKASKVVDGSSILSLSAKPQAGAISLQVYGSMLDFFRSLLLAKGVATVKEEGGLLVDHSDLEFVNGCSALASELQRKSMRLALADLGGQGDITDSFILPWLEVAGAGLSDTQLTNPEILSKSLMYVLEALSLGPQETALLFFDKRELLFTRLTSHSFEVQLLVAQLLSVVYAVKLLTDMRSGDQASISFWNNGMAGNLDGLISNAQAPTQPKLMDSKQGSIIMLGHVLYGLWAAQMVLGKSWADLGLAVLHKTLMDAQRVIVDGITADASSTAHPTITVAWCIAAGELSKTGYAGDAQQNIAAQTMATGTSMLKADSTPRVYDAALTLVSDVVLGNPSMAVDLVGSLATAAGAVTKKQLDVHFKTGEALARALGRFSCTFVNMDWVLPIEPELVYGNGAIGACVSDIDALLETITTKLAKSSNMQERQAAAIWTLTLVQSCPGLDALGPWLARLHACMSMLLSDRSELTQEVASRALGLIYNMGDASLREDMVYSLISLFGGGTGGSSRRPGIDGAVENVQQTLQRHIQSNEPLLEQESLGQTPDGHSVNTTYKSIMSLASDMQNPSLVYQFMQLATHTAMWNSRCGAAYGVANIIEQARGAIQPYMETMIPKLYRYTFDPSPQTQTAMKSIWNALLGPSSSRVTAAVSEDDLPTNGANVVERHWDAILEECLTSMGQREWKTRESGCNALAGAVSGADPELVVPYLDRIWIMSFRVLDDIKSSVRESGLKMCQSLATATVTWCTPQSTPSVSRDKQAQAVVDAVIPFLVDKGVVSDAEDVRNFSMGLLLKLCKASGRYLEPFVPTIAEKLIESLSDMESQAANYMTFHAGGSGISQDQLESLRLGAVKSSPMMQGVETILEYLTPSTMGELVPRLQNIIRHGLGLPARAGCARTVV</sequence>
<dbReference type="InterPro" id="IPR016024">
    <property type="entry name" value="ARM-type_fold"/>
</dbReference>
<dbReference type="GO" id="GO:0005737">
    <property type="term" value="C:cytoplasm"/>
    <property type="evidence" value="ECO:0007669"/>
    <property type="project" value="UniProtKB-SubCell"/>
</dbReference>
<feature type="domain" description="Proteasome component Ecm29 N-terminal" evidence="5">
    <location>
        <begin position="1"/>
        <end position="81"/>
    </location>
</feature>
<comment type="caution">
    <text evidence="7">The sequence shown here is derived from an EMBL/GenBank/DDBJ whole genome shotgun (WGS) entry which is preliminary data.</text>
</comment>
<dbReference type="PANTHER" id="PTHR23346:SF19">
    <property type="entry name" value="PROTEASOME ADAPTER AND SCAFFOLD PROTEIN ECM29"/>
    <property type="match status" value="1"/>
</dbReference>
<evidence type="ECO:0000259" key="5">
    <source>
        <dbReference type="Pfam" id="PF13001"/>
    </source>
</evidence>
<dbReference type="GO" id="GO:0005634">
    <property type="term" value="C:nucleus"/>
    <property type="evidence" value="ECO:0007669"/>
    <property type="project" value="TreeGrafter"/>
</dbReference>
<dbReference type="EMBL" id="JANBUO010001660">
    <property type="protein sequence ID" value="KAJ2797321.1"/>
    <property type="molecule type" value="Genomic_DNA"/>
</dbReference>
<dbReference type="Proteomes" id="UP001140094">
    <property type="component" value="Unassembled WGS sequence"/>
</dbReference>
<dbReference type="OrthoDB" id="16066at2759"/>
<dbReference type="InterPro" id="IPR055443">
    <property type="entry name" value="HEAT_ECM29"/>
</dbReference>
<evidence type="ECO:0000259" key="6">
    <source>
        <dbReference type="Pfam" id="PF24492"/>
    </source>
</evidence>
<evidence type="ECO:0000256" key="4">
    <source>
        <dbReference type="ARBA" id="ARBA00022942"/>
    </source>
</evidence>
<evidence type="ECO:0000313" key="8">
    <source>
        <dbReference type="Proteomes" id="UP001140094"/>
    </source>
</evidence>
<gene>
    <name evidence="7" type="primary">ECM29</name>
    <name evidence="7" type="ORF">H4R20_005224</name>
</gene>
<keyword evidence="8" id="KW-1185">Reference proteome</keyword>
<evidence type="ECO:0000313" key="7">
    <source>
        <dbReference type="EMBL" id="KAJ2797321.1"/>
    </source>
</evidence>
<dbReference type="Gene3D" id="1.25.10.10">
    <property type="entry name" value="Leucine-rich Repeat Variant"/>
    <property type="match status" value="1"/>
</dbReference>
<keyword evidence="3" id="KW-0677">Repeat</keyword>
<dbReference type="AlphaFoldDB" id="A0A9W8HRU3"/>
<feature type="domain" description="Proteasome adapter and scaffold protein ECM29 HEAT-repeat" evidence="6">
    <location>
        <begin position="922"/>
        <end position="1019"/>
    </location>
</feature>
<dbReference type="Pfam" id="PF24492">
    <property type="entry name" value="HEAT_ECM29"/>
    <property type="match status" value="1"/>
</dbReference>
<protein>
    <submittedName>
        <fullName evidence="7">Proteasome component M29</fullName>
    </submittedName>
</protein>
<keyword evidence="4 7" id="KW-0647">Proteasome</keyword>
<dbReference type="GO" id="GO:0036503">
    <property type="term" value="P:ERAD pathway"/>
    <property type="evidence" value="ECO:0007669"/>
    <property type="project" value="TreeGrafter"/>
</dbReference>
<evidence type="ECO:0000256" key="1">
    <source>
        <dbReference type="ARBA" id="ARBA00004496"/>
    </source>
</evidence>
<keyword evidence="2" id="KW-0963">Cytoplasm</keyword>
<reference evidence="7" key="1">
    <citation type="submission" date="2022-07" db="EMBL/GenBank/DDBJ databases">
        <title>Phylogenomic reconstructions and comparative analyses of Kickxellomycotina fungi.</title>
        <authorList>
            <person name="Reynolds N.K."/>
            <person name="Stajich J.E."/>
            <person name="Barry K."/>
            <person name="Grigoriev I.V."/>
            <person name="Crous P."/>
            <person name="Smith M.E."/>
        </authorList>
    </citation>
    <scope>NUCLEOTIDE SEQUENCE</scope>
    <source>
        <strain evidence="7">NRRL 1565</strain>
    </source>
</reference>
<dbReference type="Pfam" id="PF13001">
    <property type="entry name" value="ECM29_N"/>
    <property type="match status" value="1"/>
</dbReference>
<dbReference type="InterPro" id="IPR024372">
    <property type="entry name" value="Ecm29_N"/>
</dbReference>
<name>A0A9W8HRU3_9FUNG</name>
<dbReference type="InterPro" id="IPR011989">
    <property type="entry name" value="ARM-like"/>
</dbReference>
<feature type="non-terminal residue" evidence="7">
    <location>
        <position position="1019"/>
    </location>
</feature>
<dbReference type="SUPFAM" id="SSF48371">
    <property type="entry name" value="ARM repeat"/>
    <property type="match status" value="1"/>
</dbReference>
<dbReference type="GO" id="GO:0060090">
    <property type="term" value="F:molecular adaptor activity"/>
    <property type="evidence" value="ECO:0007669"/>
    <property type="project" value="InterPro"/>
</dbReference>
<evidence type="ECO:0000256" key="3">
    <source>
        <dbReference type="ARBA" id="ARBA00022737"/>
    </source>
</evidence>
<dbReference type="GO" id="GO:0043248">
    <property type="term" value="P:proteasome assembly"/>
    <property type="evidence" value="ECO:0007669"/>
    <property type="project" value="InterPro"/>
</dbReference>
<evidence type="ECO:0000256" key="2">
    <source>
        <dbReference type="ARBA" id="ARBA00022490"/>
    </source>
</evidence>
<organism evidence="7 8">
    <name type="scientific">Coemansia guatemalensis</name>
    <dbReference type="NCBI Taxonomy" id="2761395"/>
    <lineage>
        <taxon>Eukaryota</taxon>
        <taxon>Fungi</taxon>
        <taxon>Fungi incertae sedis</taxon>
        <taxon>Zoopagomycota</taxon>
        <taxon>Kickxellomycotina</taxon>
        <taxon>Kickxellomycetes</taxon>
        <taxon>Kickxellales</taxon>
        <taxon>Kickxellaceae</taxon>
        <taxon>Coemansia</taxon>
    </lineage>
</organism>